<keyword evidence="2 6" id="KW-0812">Transmembrane</keyword>
<feature type="transmembrane region" description="Helical" evidence="6">
    <location>
        <begin position="166"/>
        <end position="192"/>
    </location>
</feature>
<dbReference type="PANTHER" id="PTHR33048">
    <property type="entry name" value="PTH11-LIKE INTEGRAL MEMBRANE PROTEIN (AFU_ORTHOLOGUE AFUA_5G11245)"/>
    <property type="match status" value="1"/>
</dbReference>
<proteinExistence type="inferred from homology"/>
<reference evidence="8 9" key="1">
    <citation type="submission" date="2015-05" db="EMBL/GenBank/DDBJ databases">
        <title>Distinctive expansion of gene families associated with plant cell wall degradation and secondary metabolism in the genomes of grapevine trunk pathogens.</title>
        <authorList>
            <person name="Lawrence D.P."/>
            <person name="Travadon R."/>
            <person name="Rolshausen P.E."/>
            <person name="Baumgartner K."/>
        </authorList>
    </citation>
    <scope>NUCLEOTIDE SEQUENCE [LARGE SCALE GENOMIC DNA]</scope>
    <source>
        <strain evidence="8">DA912</strain>
    </source>
</reference>
<evidence type="ECO:0000313" key="9">
    <source>
        <dbReference type="Proteomes" id="UP000034680"/>
    </source>
</evidence>
<dbReference type="InterPro" id="IPR052337">
    <property type="entry name" value="SAT4-like"/>
</dbReference>
<dbReference type="Proteomes" id="UP000034680">
    <property type="component" value="Unassembled WGS sequence"/>
</dbReference>
<feature type="transmembrane region" description="Helical" evidence="6">
    <location>
        <begin position="85"/>
        <end position="110"/>
    </location>
</feature>
<evidence type="ECO:0000256" key="1">
    <source>
        <dbReference type="ARBA" id="ARBA00004141"/>
    </source>
</evidence>
<keyword evidence="4 6" id="KW-0472">Membrane</keyword>
<gene>
    <name evidence="8" type="ORF">UCDDA912_g00115</name>
</gene>
<comment type="subcellular location">
    <subcellularLocation>
        <location evidence="1">Membrane</location>
        <topology evidence="1">Multi-pass membrane protein</topology>
    </subcellularLocation>
</comment>
<feature type="transmembrane region" description="Helical" evidence="6">
    <location>
        <begin position="43"/>
        <end position="65"/>
    </location>
</feature>
<comment type="similarity">
    <text evidence="5">Belongs to the SAT4 family.</text>
</comment>
<comment type="caution">
    <text evidence="8">The sequence shown here is derived from an EMBL/GenBank/DDBJ whole genome shotgun (WGS) entry which is preliminary data.</text>
</comment>
<dbReference type="InterPro" id="IPR049326">
    <property type="entry name" value="Rhodopsin_dom_fungi"/>
</dbReference>
<accession>A0A0G2IGM3</accession>
<evidence type="ECO:0000313" key="8">
    <source>
        <dbReference type="EMBL" id="KKY39800.1"/>
    </source>
</evidence>
<evidence type="ECO:0000256" key="6">
    <source>
        <dbReference type="SAM" id="Phobius"/>
    </source>
</evidence>
<evidence type="ECO:0000256" key="3">
    <source>
        <dbReference type="ARBA" id="ARBA00022989"/>
    </source>
</evidence>
<protein>
    <submittedName>
        <fullName evidence="8">Putative integral membrane protein</fullName>
    </submittedName>
</protein>
<evidence type="ECO:0000256" key="2">
    <source>
        <dbReference type="ARBA" id="ARBA00022692"/>
    </source>
</evidence>
<dbReference type="AlphaFoldDB" id="A0A0G2IGM3"/>
<evidence type="ECO:0000256" key="4">
    <source>
        <dbReference type="ARBA" id="ARBA00023136"/>
    </source>
</evidence>
<reference evidence="8 9" key="2">
    <citation type="submission" date="2015-05" db="EMBL/GenBank/DDBJ databases">
        <authorList>
            <person name="Morales-Cruz A."/>
            <person name="Amrine K.C."/>
            <person name="Cantu D."/>
        </authorList>
    </citation>
    <scope>NUCLEOTIDE SEQUENCE [LARGE SCALE GENOMIC DNA]</scope>
    <source>
        <strain evidence="8">DA912</strain>
    </source>
</reference>
<dbReference type="Pfam" id="PF20684">
    <property type="entry name" value="Fung_rhodopsin"/>
    <property type="match status" value="1"/>
</dbReference>
<dbReference type="OrthoDB" id="5331848at2759"/>
<feature type="transmembrane region" description="Helical" evidence="6">
    <location>
        <begin position="12"/>
        <end position="31"/>
    </location>
</feature>
<evidence type="ECO:0000256" key="5">
    <source>
        <dbReference type="ARBA" id="ARBA00038359"/>
    </source>
</evidence>
<organism evidence="8 9">
    <name type="scientific">Diaporthe ampelina</name>
    <dbReference type="NCBI Taxonomy" id="1214573"/>
    <lineage>
        <taxon>Eukaryota</taxon>
        <taxon>Fungi</taxon>
        <taxon>Dikarya</taxon>
        <taxon>Ascomycota</taxon>
        <taxon>Pezizomycotina</taxon>
        <taxon>Sordariomycetes</taxon>
        <taxon>Sordariomycetidae</taxon>
        <taxon>Diaporthales</taxon>
        <taxon>Diaporthaceae</taxon>
        <taxon>Diaporthe</taxon>
    </lineage>
</organism>
<keyword evidence="3 6" id="KW-1133">Transmembrane helix</keyword>
<evidence type="ECO:0000259" key="7">
    <source>
        <dbReference type="Pfam" id="PF20684"/>
    </source>
</evidence>
<feature type="domain" description="Rhodopsin" evidence="7">
    <location>
        <begin position="27"/>
        <end position="234"/>
    </location>
</feature>
<sequence length="241" mass="26215">MNGDDQGPLMYGSVAAALVSATVFTAARVYCSVVMLNRTRREDVIIVLSLIFLWAGSILVVLAVHSGIGRHGDTLTVEQRAGARFYYVVSVWPCLLAITVPKVAVAGLIIQIFTPDVWTRTIMSVVVCLGVANNVVISALSTFQCQPLAAAWDPRVRAVRCVSTKIYLNLCYFTSSYSASVDFYLAIYPALVFRKMGFSIIKKIALSVVLGLGIVVTAVACLKTSYLYVVAKEDFTSPRLQ</sequence>
<dbReference type="STRING" id="1214573.A0A0G2IGM3"/>
<dbReference type="GO" id="GO:0016020">
    <property type="term" value="C:membrane"/>
    <property type="evidence" value="ECO:0007669"/>
    <property type="project" value="UniProtKB-SubCell"/>
</dbReference>
<keyword evidence="9" id="KW-1185">Reference proteome</keyword>
<dbReference type="EMBL" id="LCUC01000007">
    <property type="protein sequence ID" value="KKY39800.1"/>
    <property type="molecule type" value="Genomic_DNA"/>
</dbReference>
<feature type="transmembrane region" description="Helical" evidence="6">
    <location>
        <begin position="204"/>
        <end position="229"/>
    </location>
</feature>
<name>A0A0G2IGM3_9PEZI</name>
<dbReference type="PANTHER" id="PTHR33048:SF155">
    <property type="entry name" value="INTEGRAL MEMBRANE PROTEIN"/>
    <property type="match status" value="1"/>
</dbReference>